<evidence type="ECO:0000313" key="2">
    <source>
        <dbReference type="Proteomes" id="UP000499080"/>
    </source>
</evidence>
<organism evidence="1 2">
    <name type="scientific">Araneus ventricosus</name>
    <name type="common">Orbweaver spider</name>
    <name type="synonym">Epeira ventricosa</name>
    <dbReference type="NCBI Taxonomy" id="182803"/>
    <lineage>
        <taxon>Eukaryota</taxon>
        <taxon>Metazoa</taxon>
        <taxon>Ecdysozoa</taxon>
        <taxon>Arthropoda</taxon>
        <taxon>Chelicerata</taxon>
        <taxon>Arachnida</taxon>
        <taxon>Araneae</taxon>
        <taxon>Araneomorphae</taxon>
        <taxon>Entelegynae</taxon>
        <taxon>Araneoidea</taxon>
        <taxon>Araneidae</taxon>
        <taxon>Araneus</taxon>
    </lineage>
</organism>
<proteinExistence type="predicted"/>
<accession>A0A4Y2GNX5</accession>
<dbReference type="OrthoDB" id="6429883at2759"/>
<evidence type="ECO:0000313" key="1">
    <source>
        <dbReference type="EMBL" id="GBM55283.1"/>
    </source>
</evidence>
<reference evidence="1 2" key="1">
    <citation type="journal article" date="2019" name="Sci. Rep.">
        <title>Orb-weaving spider Araneus ventricosus genome elucidates the spidroin gene catalogue.</title>
        <authorList>
            <person name="Kono N."/>
            <person name="Nakamura H."/>
            <person name="Ohtoshi R."/>
            <person name="Moran D.A.P."/>
            <person name="Shinohara A."/>
            <person name="Yoshida Y."/>
            <person name="Fujiwara M."/>
            <person name="Mori M."/>
            <person name="Tomita M."/>
            <person name="Arakawa K."/>
        </authorList>
    </citation>
    <scope>NUCLEOTIDE SEQUENCE [LARGE SCALE GENOMIC DNA]</scope>
</reference>
<dbReference type="EMBL" id="BGPR01001494">
    <property type="protein sequence ID" value="GBM55283.1"/>
    <property type="molecule type" value="Genomic_DNA"/>
</dbReference>
<name>A0A4Y2GNX5_ARAVE</name>
<comment type="caution">
    <text evidence="1">The sequence shown here is derived from an EMBL/GenBank/DDBJ whole genome shotgun (WGS) entry which is preliminary data.</text>
</comment>
<protein>
    <submittedName>
        <fullName evidence="1">Uncharacterized protein</fullName>
    </submittedName>
</protein>
<dbReference type="AlphaFoldDB" id="A0A4Y2GNX5"/>
<dbReference type="Proteomes" id="UP000499080">
    <property type="component" value="Unassembled WGS sequence"/>
</dbReference>
<gene>
    <name evidence="1" type="ORF">AVEN_272352_1</name>
</gene>
<keyword evidence="2" id="KW-1185">Reference proteome</keyword>
<sequence length="84" mass="9493">MMGTNKLCLTKDQPTDHEVMGNLIAEEDGEPLSYLKSRMKQKQHFYINLILTEIQSNSHIALAVAPSRMAIRLLDCDLTAYSLL</sequence>